<keyword evidence="5" id="KW-1185">Reference proteome</keyword>
<dbReference type="InterPro" id="IPR013785">
    <property type="entry name" value="Aldolase_TIM"/>
</dbReference>
<proteinExistence type="predicted"/>
<dbReference type="PANTHER" id="PTHR10889:SF1">
    <property type="entry name" value="DEOXYRIBOSE-PHOSPHATE ALDOLASE"/>
    <property type="match status" value="1"/>
</dbReference>
<accession>A0A1H6J510</accession>
<keyword evidence="2" id="KW-0704">Schiff base</keyword>
<dbReference type="AlphaFoldDB" id="A0A1H6J510"/>
<name>A0A1H6J510_9FLAO</name>
<evidence type="ECO:0000256" key="2">
    <source>
        <dbReference type="ARBA" id="ARBA00023270"/>
    </source>
</evidence>
<dbReference type="Proteomes" id="UP000199634">
    <property type="component" value="Unassembled WGS sequence"/>
</dbReference>
<dbReference type="InterPro" id="IPR011343">
    <property type="entry name" value="DeoC"/>
</dbReference>
<dbReference type="InterPro" id="IPR002915">
    <property type="entry name" value="DeoC/FbaB/LacD_aldolase"/>
</dbReference>
<protein>
    <recommendedName>
        <fullName evidence="3">Deoxyribose-phosphate aldolase</fullName>
        <ecNumber evidence="3">4.1.2.4</ecNumber>
    </recommendedName>
</protein>
<evidence type="ECO:0000256" key="3">
    <source>
        <dbReference type="NCBIfam" id="TIGR00126"/>
    </source>
</evidence>
<dbReference type="PANTHER" id="PTHR10889">
    <property type="entry name" value="DEOXYRIBOSE-PHOSPHATE ALDOLASE"/>
    <property type="match status" value="1"/>
</dbReference>
<dbReference type="GO" id="GO:0004139">
    <property type="term" value="F:deoxyribose-phosphate aldolase activity"/>
    <property type="evidence" value="ECO:0007669"/>
    <property type="project" value="UniProtKB-UniRule"/>
</dbReference>
<dbReference type="Pfam" id="PF01791">
    <property type="entry name" value="DeoC"/>
    <property type="match status" value="1"/>
</dbReference>
<sequence length="244" mass="27223">MKNVTGFLDATYLKTPQQAHITLEQNNDVVTELLHDAVKNNYKCVMLRPEYVESARRFLTENKSSVLVGTVIDFPEGTASLQEKLSEAQQAISKGADELDFVINYQAFKKGEIDLVQHQVKECTLLCLNHHKAVKWIIETAALSEKETIQLTSLIKNVVIRNFKETDYANVYIKSSTGFFKTENNLPNGATPRAIMLMLENATPLSVKASGGIKTLEQVLFYLQMGVKRIGTSSQKGIIAVNKV</sequence>
<dbReference type="PIRSF" id="PIRSF001357">
    <property type="entry name" value="DeoC"/>
    <property type="match status" value="1"/>
</dbReference>
<gene>
    <name evidence="4" type="ORF">SAMN02927937_00119</name>
</gene>
<dbReference type="SMART" id="SM01133">
    <property type="entry name" value="DeoC"/>
    <property type="match status" value="1"/>
</dbReference>
<dbReference type="GO" id="GO:0016052">
    <property type="term" value="P:carbohydrate catabolic process"/>
    <property type="evidence" value="ECO:0007669"/>
    <property type="project" value="TreeGrafter"/>
</dbReference>
<dbReference type="RefSeq" id="WP_091095256.1">
    <property type="nucleotide sequence ID" value="NZ_FNXE01000001.1"/>
</dbReference>
<dbReference type="EC" id="4.1.2.4" evidence="3"/>
<dbReference type="GO" id="GO:0005737">
    <property type="term" value="C:cytoplasm"/>
    <property type="evidence" value="ECO:0007669"/>
    <property type="project" value="InterPro"/>
</dbReference>
<dbReference type="Gene3D" id="3.20.20.70">
    <property type="entry name" value="Aldolase class I"/>
    <property type="match status" value="1"/>
</dbReference>
<keyword evidence="1" id="KW-0963">Cytoplasm</keyword>
<dbReference type="SUPFAM" id="SSF51569">
    <property type="entry name" value="Aldolase"/>
    <property type="match status" value="1"/>
</dbReference>
<dbReference type="STRING" id="1159016.SAMN02927937_00119"/>
<dbReference type="GO" id="GO:0009264">
    <property type="term" value="P:deoxyribonucleotide catabolic process"/>
    <property type="evidence" value="ECO:0007669"/>
    <property type="project" value="UniProtKB-UniRule"/>
</dbReference>
<evidence type="ECO:0000313" key="5">
    <source>
        <dbReference type="Proteomes" id="UP000199634"/>
    </source>
</evidence>
<reference evidence="4 5" key="1">
    <citation type="submission" date="2016-10" db="EMBL/GenBank/DDBJ databases">
        <authorList>
            <person name="de Groot N.N."/>
        </authorList>
    </citation>
    <scope>NUCLEOTIDE SEQUENCE [LARGE SCALE GENOMIC DNA]</scope>
    <source>
        <strain evidence="4 5">CGMCC 1.10825</strain>
    </source>
</reference>
<dbReference type="OrthoDB" id="9778711at2"/>
<dbReference type="NCBIfam" id="TIGR00126">
    <property type="entry name" value="deoC"/>
    <property type="match status" value="1"/>
</dbReference>
<dbReference type="EMBL" id="FNXE01000001">
    <property type="protein sequence ID" value="SEH54575.1"/>
    <property type="molecule type" value="Genomic_DNA"/>
</dbReference>
<evidence type="ECO:0000313" key="4">
    <source>
        <dbReference type="EMBL" id="SEH54575.1"/>
    </source>
</evidence>
<evidence type="ECO:0000256" key="1">
    <source>
        <dbReference type="ARBA" id="ARBA00022490"/>
    </source>
</evidence>
<organism evidence="4 5">
    <name type="scientific">Paenimyroides marinum</name>
    <dbReference type="NCBI Taxonomy" id="1159016"/>
    <lineage>
        <taxon>Bacteria</taxon>
        <taxon>Pseudomonadati</taxon>
        <taxon>Bacteroidota</taxon>
        <taxon>Flavobacteriia</taxon>
        <taxon>Flavobacteriales</taxon>
        <taxon>Flavobacteriaceae</taxon>
        <taxon>Paenimyroides</taxon>
    </lineage>
</organism>